<evidence type="ECO:0000313" key="4">
    <source>
        <dbReference type="Proteomes" id="UP001158067"/>
    </source>
</evidence>
<feature type="compositionally biased region" description="Polar residues" evidence="1">
    <location>
        <begin position="52"/>
        <end position="73"/>
    </location>
</feature>
<comment type="caution">
    <text evidence="3">The sequence shown here is derived from an EMBL/GenBank/DDBJ whole genome shotgun (WGS) entry which is preliminary data.</text>
</comment>
<dbReference type="Gene3D" id="2.60.120.260">
    <property type="entry name" value="Galactose-binding domain-like"/>
    <property type="match status" value="1"/>
</dbReference>
<organism evidence="3 4">
    <name type="scientific">Neorhodopirellula lusitana</name>
    <dbReference type="NCBI Taxonomy" id="445327"/>
    <lineage>
        <taxon>Bacteria</taxon>
        <taxon>Pseudomonadati</taxon>
        <taxon>Planctomycetota</taxon>
        <taxon>Planctomycetia</taxon>
        <taxon>Pirellulales</taxon>
        <taxon>Pirellulaceae</taxon>
        <taxon>Neorhodopirellula</taxon>
    </lineage>
</organism>
<sequence length="1127" mass="123340">MPKAFTSRKLLRQNAFPRLCSTIAIALCVSLPNSCNPTHFLVAAPPLTNHSANTSVAHPSNNSLVDSPDNATNPRRIERSLDLDATIPSAVDFDQQPIEWLLKTESTKETDSPIHASGPSTLQNWVLSVSSASGQRLIEQVQFECAIPTSRFSSTNDSSQEQPSTDAPSNTHQSLASCEVGQCKLSESLAPGVYEIRLQPSKEDKRWTQLLPWDRDREADESVATYSWPLIVLPGGTSDTSSPLNTQTASQLLPIASQTTQRRLFVRWNSNFQEDVSNPNEIETGNRDVLRNSLSWIALGESTDTSSPARQWAARLRSIDRRLQKIQTLDATGIVIEKSDALENRPNESPNTDTLPLAAKQIENRYVESKSRQMGIAIGQVQKTETAPSLLGQPPHSLQMVTGDGQTFSVADFRRDPASSIRGRFAPALHAAKNIDLVWFGAKHRKQSSNSVDAIVPPASIASPLSQADNFFSTQSWLTDWCSWAVQFEVSDSVDRHGLIVDEQLLKQDLRPSSVSIENATKLWRTCWLKDSQWISSPSRSSTGKATSAQESTPSRTSSNRPGSRLVRIRQATVENKTVFVCISRAPWAMRVTLPLGDAVTWDSSATSVLTDIPLAQPSASSLGATVVIPPMGVAVCQTSNSITRDLTYLAQIDGGSQAVAQLTREVTQIVSHLGLLGELASMTQRPTHRSDDRQSWVNQGHHSRQWVRQASDRGKAGTTRAQSWGASFWSSDRWSIGHSVASNSNRPEDSELATSSTAIDQLGLSRAEHSSETLSSDEVLDEPSCRNLLINGGFETPYDVGVPGWMHSQHPADAVEIDHLVRHSGMRSMRLSGKDARGATAWLISRDITPPETGRLGVALTLRGEPPHQDAASLGDPNSPTNANSATANSKTTDSGPKTLALRVALEGQCNGKPVRHSETIQVPTNGQWQSGRIVLQWLDIDLNCDSELRLAIDNLSDSSVWIDDIVVTDYFASQAERSELQSLAYLAVQGLQHSELTSTARLLKNFWAQELLRVAKETPISSLTQQTPLAAESTSNTRSGSWDTHETSSRIAEVKSNETSDRTHFPGTAVPAFPKAMWNAATDEAKPASPPQQEKQTQSKQNVPDNKPTSISRRIRRWVPSALRF</sequence>
<feature type="signal peptide" evidence="2">
    <location>
        <begin position="1"/>
        <end position="26"/>
    </location>
</feature>
<keyword evidence="4" id="KW-1185">Reference proteome</keyword>
<feature type="region of interest" description="Disordered" evidence="1">
    <location>
        <begin position="866"/>
        <end position="897"/>
    </location>
</feature>
<name>A0ABY1Q3U3_9BACT</name>
<gene>
    <name evidence="3" type="ORF">SAMN06265222_105251</name>
</gene>
<feature type="region of interest" description="Disordered" evidence="1">
    <location>
        <begin position="52"/>
        <end position="74"/>
    </location>
</feature>
<evidence type="ECO:0000256" key="2">
    <source>
        <dbReference type="SAM" id="SignalP"/>
    </source>
</evidence>
<dbReference type="EMBL" id="FXUG01000005">
    <property type="protein sequence ID" value="SMP57035.1"/>
    <property type="molecule type" value="Genomic_DNA"/>
</dbReference>
<dbReference type="Proteomes" id="UP001158067">
    <property type="component" value="Unassembled WGS sequence"/>
</dbReference>
<protein>
    <submittedName>
        <fullName evidence="3">Uncharacterized protein</fullName>
    </submittedName>
</protein>
<feature type="compositionally biased region" description="Polar residues" evidence="1">
    <location>
        <begin position="536"/>
        <end position="562"/>
    </location>
</feature>
<evidence type="ECO:0000313" key="3">
    <source>
        <dbReference type="EMBL" id="SMP57035.1"/>
    </source>
</evidence>
<evidence type="ECO:0000256" key="1">
    <source>
        <dbReference type="SAM" id="MobiDB-lite"/>
    </source>
</evidence>
<keyword evidence="2" id="KW-0732">Signal</keyword>
<feature type="region of interest" description="Disordered" evidence="1">
    <location>
        <begin position="685"/>
        <end position="718"/>
    </location>
</feature>
<reference evidence="3 4" key="1">
    <citation type="submission" date="2017-05" db="EMBL/GenBank/DDBJ databases">
        <authorList>
            <person name="Varghese N."/>
            <person name="Submissions S."/>
        </authorList>
    </citation>
    <scope>NUCLEOTIDE SEQUENCE [LARGE SCALE GENOMIC DNA]</scope>
    <source>
        <strain evidence="3 4">DSM 25457</strain>
    </source>
</reference>
<feature type="compositionally biased region" description="Low complexity" evidence="1">
    <location>
        <begin position="879"/>
        <end position="896"/>
    </location>
</feature>
<proteinExistence type="predicted"/>
<feature type="region of interest" description="Disordered" evidence="1">
    <location>
        <begin position="151"/>
        <end position="173"/>
    </location>
</feature>
<feature type="compositionally biased region" description="Polar residues" evidence="1">
    <location>
        <begin position="1025"/>
        <end position="1044"/>
    </location>
</feature>
<feature type="region of interest" description="Disordered" evidence="1">
    <location>
        <begin position="1025"/>
        <end position="1127"/>
    </location>
</feature>
<accession>A0ABY1Q3U3</accession>
<feature type="compositionally biased region" description="Basic and acidic residues" evidence="1">
    <location>
        <begin position="1045"/>
        <end position="1066"/>
    </location>
</feature>
<feature type="region of interest" description="Disordered" evidence="1">
    <location>
        <begin position="536"/>
        <end position="565"/>
    </location>
</feature>
<feature type="chain" id="PRO_5045305800" evidence="2">
    <location>
        <begin position="27"/>
        <end position="1127"/>
    </location>
</feature>
<feature type="compositionally biased region" description="Polar residues" evidence="1">
    <location>
        <begin position="1093"/>
        <end position="1114"/>
    </location>
</feature>